<keyword evidence="1" id="KW-0238">DNA-binding</keyword>
<dbReference type="RefSeq" id="WP_075858170.1">
    <property type="nucleotide sequence ID" value="NZ_BDJK01000004.1"/>
</dbReference>
<dbReference type="FunFam" id="1.10.10.10:FF:000164">
    <property type="entry name" value="Transcriptional regulator, Rrf2 family"/>
    <property type="match status" value="1"/>
</dbReference>
<dbReference type="InterPro" id="IPR036390">
    <property type="entry name" value="WH_DNA-bd_sf"/>
</dbReference>
<dbReference type="AlphaFoldDB" id="A0A1L8CS17"/>
<gene>
    <name evidence="2" type="ORF">cpu_02260</name>
</gene>
<dbReference type="Proteomes" id="UP000187485">
    <property type="component" value="Unassembled WGS sequence"/>
</dbReference>
<dbReference type="STRING" id="870242.cpu_02260"/>
<accession>A0A1L8CS17</accession>
<evidence type="ECO:0000313" key="3">
    <source>
        <dbReference type="Proteomes" id="UP000187485"/>
    </source>
</evidence>
<dbReference type="InterPro" id="IPR036388">
    <property type="entry name" value="WH-like_DNA-bd_sf"/>
</dbReference>
<dbReference type="PROSITE" id="PS51197">
    <property type="entry name" value="HTH_RRF2_2"/>
    <property type="match status" value="1"/>
</dbReference>
<proteinExistence type="predicted"/>
<reference evidence="3" key="1">
    <citation type="submission" date="2016-12" db="EMBL/GenBank/DDBJ databases">
        <title>Draft Genome Sequences od Carboxydothermus pertinax and islandicus, Hydrogenogenic Carboxydotrophic Bacteria.</title>
        <authorList>
            <person name="Fukuyama Y."/>
            <person name="Ohmae K."/>
            <person name="Yoneda Y."/>
            <person name="Yoshida T."/>
            <person name="Sako Y."/>
        </authorList>
    </citation>
    <scope>NUCLEOTIDE SEQUENCE [LARGE SCALE GENOMIC DNA]</scope>
    <source>
        <strain evidence="3">Ug1</strain>
    </source>
</reference>
<dbReference type="Gene3D" id="1.10.10.10">
    <property type="entry name" value="Winged helix-like DNA-binding domain superfamily/Winged helix DNA-binding domain"/>
    <property type="match status" value="1"/>
</dbReference>
<dbReference type="SUPFAM" id="SSF46785">
    <property type="entry name" value="Winged helix' DNA-binding domain"/>
    <property type="match status" value="1"/>
</dbReference>
<dbReference type="GO" id="GO:0003700">
    <property type="term" value="F:DNA-binding transcription factor activity"/>
    <property type="evidence" value="ECO:0007669"/>
    <property type="project" value="TreeGrafter"/>
</dbReference>
<comment type="caution">
    <text evidence="2">The sequence shown here is derived from an EMBL/GenBank/DDBJ whole genome shotgun (WGS) entry which is preliminary data.</text>
</comment>
<evidence type="ECO:0000313" key="2">
    <source>
        <dbReference type="EMBL" id="GAV21716.1"/>
    </source>
</evidence>
<dbReference type="GO" id="GO:0005829">
    <property type="term" value="C:cytosol"/>
    <property type="evidence" value="ECO:0007669"/>
    <property type="project" value="TreeGrafter"/>
</dbReference>
<dbReference type="InterPro" id="IPR030489">
    <property type="entry name" value="TR_Rrf2-type_CS"/>
</dbReference>
<dbReference type="GO" id="GO:0003677">
    <property type="term" value="F:DNA binding"/>
    <property type="evidence" value="ECO:0007669"/>
    <property type="project" value="UniProtKB-KW"/>
</dbReference>
<dbReference type="Pfam" id="PF02082">
    <property type="entry name" value="Rrf2"/>
    <property type="match status" value="1"/>
</dbReference>
<dbReference type="PROSITE" id="PS01332">
    <property type="entry name" value="HTH_RRF2_1"/>
    <property type="match status" value="1"/>
</dbReference>
<dbReference type="NCBIfam" id="TIGR00738">
    <property type="entry name" value="rrf2_super"/>
    <property type="match status" value="1"/>
</dbReference>
<dbReference type="OrthoDB" id="9808360at2"/>
<dbReference type="EMBL" id="BDJK01000004">
    <property type="protein sequence ID" value="GAV21716.1"/>
    <property type="molecule type" value="Genomic_DNA"/>
</dbReference>
<organism evidence="2 3">
    <name type="scientific">Carboxydothermus pertinax</name>
    <dbReference type="NCBI Taxonomy" id="870242"/>
    <lineage>
        <taxon>Bacteria</taxon>
        <taxon>Bacillati</taxon>
        <taxon>Bacillota</taxon>
        <taxon>Clostridia</taxon>
        <taxon>Thermoanaerobacterales</taxon>
        <taxon>Thermoanaerobacteraceae</taxon>
        <taxon>Carboxydothermus</taxon>
    </lineage>
</organism>
<name>A0A1L8CS17_9THEO</name>
<keyword evidence="3" id="KW-1185">Reference proteome</keyword>
<dbReference type="PANTHER" id="PTHR33221:SF5">
    <property type="entry name" value="HTH-TYPE TRANSCRIPTIONAL REGULATOR ISCR"/>
    <property type="match status" value="1"/>
</dbReference>
<dbReference type="PANTHER" id="PTHR33221">
    <property type="entry name" value="WINGED HELIX-TURN-HELIX TRANSCRIPTIONAL REGULATOR, RRF2 FAMILY"/>
    <property type="match status" value="1"/>
</dbReference>
<dbReference type="InterPro" id="IPR000944">
    <property type="entry name" value="Tscrpt_reg_Rrf2"/>
</dbReference>
<evidence type="ECO:0000256" key="1">
    <source>
        <dbReference type="ARBA" id="ARBA00023125"/>
    </source>
</evidence>
<sequence length="148" mass="16613">MKLSTRGHYGLKAMYDLALHYGEGPVPISEIAQRQMISEPYLEQLFSALRKAGLIKSVRGAQGGYLLNRLPEEITVGEIVRVLEGPIAPVECVLENVKEACDQADACISRIVWSKVRDALNEVMDSITLRDMVEEANRNQSQNLMYYI</sequence>
<protein>
    <submittedName>
        <fullName evidence="2">Transcriptional regulator</fullName>
    </submittedName>
</protein>